<evidence type="ECO:0000313" key="8">
    <source>
        <dbReference type="Proteomes" id="UP000008212"/>
    </source>
</evidence>
<feature type="transmembrane region" description="Helical" evidence="6">
    <location>
        <begin position="34"/>
        <end position="50"/>
    </location>
</feature>
<keyword evidence="5 6" id="KW-0472">Membrane</keyword>
<feature type="transmembrane region" description="Helical" evidence="6">
    <location>
        <begin position="86"/>
        <end position="105"/>
    </location>
</feature>
<feature type="transmembrane region" description="Helical" evidence="6">
    <location>
        <begin position="236"/>
        <end position="254"/>
    </location>
</feature>
<dbReference type="Pfam" id="PF02361">
    <property type="entry name" value="CbiQ"/>
    <property type="match status" value="1"/>
</dbReference>
<dbReference type="PATRIC" id="fig|243275.7.peg.2015"/>
<proteinExistence type="predicted"/>
<dbReference type="KEGG" id="tde:TDE_2133"/>
<evidence type="ECO:0000256" key="2">
    <source>
        <dbReference type="ARBA" id="ARBA00022475"/>
    </source>
</evidence>
<dbReference type="InterPro" id="IPR003339">
    <property type="entry name" value="ABC/ECF_trnsptr_transmembrane"/>
</dbReference>
<organism evidence="7 8">
    <name type="scientific">Treponema denticola (strain ATCC 35405 / DSM 14222 / CIP 103919 / JCM 8153 / KCTC 15104)</name>
    <dbReference type="NCBI Taxonomy" id="243275"/>
    <lineage>
        <taxon>Bacteria</taxon>
        <taxon>Pseudomonadati</taxon>
        <taxon>Spirochaetota</taxon>
        <taxon>Spirochaetia</taxon>
        <taxon>Spirochaetales</taxon>
        <taxon>Treponemataceae</taxon>
        <taxon>Treponema</taxon>
    </lineage>
</organism>
<evidence type="ECO:0000256" key="6">
    <source>
        <dbReference type="SAM" id="Phobius"/>
    </source>
</evidence>
<keyword evidence="3 6" id="KW-0812">Transmembrane</keyword>
<evidence type="ECO:0000256" key="5">
    <source>
        <dbReference type="ARBA" id="ARBA00023136"/>
    </source>
</evidence>
<reference evidence="7 8" key="1">
    <citation type="journal article" date="2004" name="Proc. Natl. Acad. Sci. U.S.A.">
        <title>Comparison of the genome of the oral pathogen Treponema denticola with other spirochete genomes.</title>
        <authorList>
            <person name="Seshadri R."/>
            <person name="Myers G.S."/>
            <person name="Tettelin H."/>
            <person name="Eisen J.A."/>
            <person name="Heidelberg J.F."/>
            <person name="Dodson R.J."/>
            <person name="Davidsen T.M."/>
            <person name="DeBoy R.T."/>
            <person name="Fouts D.E."/>
            <person name="Haft D.H."/>
            <person name="Selengut J."/>
            <person name="Ren Q."/>
            <person name="Brinkac L.M."/>
            <person name="Madupu R."/>
            <person name="Kolonay J."/>
            <person name="Durkin S.A."/>
            <person name="Daugherty S.C."/>
            <person name="Shetty J."/>
            <person name="Shvartsbeyn A."/>
            <person name="Gebregeorgis E."/>
            <person name="Geer K."/>
            <person name="Tsegaye G."/>
            <person name="Malek J."/>
            <person name="Ayodeji B."/>
            <person name="Shatsman S."/>
            <person name="McLeod M.P."/>
            <person name="Smajs D."/>
            <person name="Howell J.K."/>
            <person name="Pal S."/>
            <person name="Amin A."/>
            <person name="Vashisth P."/>
            <person name="McNeill T.Z."/>
            <person name="Xiang Q."/>
            <person name="Sodergren E."/>
            <person name="Baca E."/>
            <person name="Weinstock G.M."/>
            <person name="Norris S.J."/>
            <person name="Fraser C.M."/>
            <person name="Paulsen I.T."/>
        </authorList>
    </citation>
    <scope>NUCLEOTIDE SEQUENCE [LARGE SCALE GENOMIC DNA]</scope>
    <source>
        <strain evidence="8">ATCC 35405 / DSM 14222 / CIP 103919 / JCM 8153 / KCTC 15104</strain>
    </source>
</reference>
<dbReference type="OrthoDB" id="8585740at2"/>
<dbReference type="CDD" id="cd16914">
    <property type="entry name" value="EcfT"/>
    <property type="match status" value="1"/>
</dbReference>
<dbReference type="Proteomes" id="UP000008212">
    <property type="component" value="Chromosome"/>
</dbReference>
<evidence type="ECO:0000256" key="1">
    <source>
        <dbReference type="ARBA" id="ARBA00004141"/>
    </source>
</evidence>
<dbReference type="PANTHER" id="PTHR34857:SF2">
    <property type="entry name" value="SLL0384 PROTEIN"/>
    <property type="match status" value="1"/>
</dbReference>
<dbReference type="InterPro" id="IPR051611">
    <property type="entry name" value="ECF_transporter_component"/>
</dbReference>
<sequence length="264" mass="30511">MYIFNRPPLPFSSKSAIKLGLKSGYTIMESLKKAPHITLYILFFFLFYLSSVKHIEVLIVWVFIVISMILIFSPERIKNLKSILGVLPFVIMVLLPFVIRGFYNVPIEQRCFSAKLILRLMCAMMTISFISSKYSYLYLVEGVMKLGLPNFLNQIISLTFRYFFMVRTDLDKTAKAMSARCFDNARTFAKVSTYGEMIGGFFLKAADHGDKVYNAMRARGFTSETKFKPEKIASPFYIGLLVFFALFFIGLTIIERFMEIPWLF</sequence>
<feature type="transmembrane region" description="Helical" evidence="6">
    <location>
        <begin position="57"/>
        <end position="74"/>
    </location>
</feature>
<dbReference type="PANTHER" id="PTHR34857">
    <property type="entry name" value="SLL0384 PROTEIN"/>
    <property type="match status" value="1"/>
</dbReference>
<evidence type="ECO:0000256" key="3">
    <source>
        <dbReference type="ARBA" id="ARBA00022692"/>
    </source>
</evidence>
<evidence type="ECO:0000313" key="7">
    <source>
        <dbReference type="EMBL" id="AAS12653.1"/>
    </source>
</evidence>
<dbReference type="STRING" id="243275.TDE_2133"/>
<keyword evidence="2" id="KW-1003">Cell membrane</keyword>
<gene>
    <name evidence="7" type="ordered locus">TDE_2133</name>
</gene>
<evidence type="ECO:0000256" key="4">
    <source>
        <dbReference type="ARBA" id="ARBA00022989"/>
    </source>
</evidence>
<name>Q73KT4_TREDE</name>
<feature type="transmembrane region" description="Helical" evidence="6">
    <location>
        <begin position="117"/>
        <end position="139"/>
    </location>
</feature>
<dbReference type="HOGENOM" id="CLU_1170240_0_0_12"/>
<dbReference type="eggNOG" id="COG0619">
    <property type="taxonomic scope" value="Bacteria"/>
</dbReference>
<dbReference type="AlphaFoldDB" id="Q73KT4"/>
<dbReference type="EMBL" id="AE017226">
    <property type="protein sequence ID" value="AAS12653.1"/>
    <property type="molecule type" value="Genomic_DNA"/>
</dbReference>
<feature type="transmembrane region" description="Helical" evidence="6">
    <location>
        <begin position="151"/>
        <end position="170"/>
    </location>
</feature>
<keyword evidence="4 6" id="KW-1133">Transmembrane helix</keyword>
<comment type="subcellular location">
    <subcellularLocation>
        <location evidence="1">Membrane</location>
        <topology evidence="1">Multi-pass membrane protein</topology>
    </subcellularLocation>
</comment>
<dbReference type="PaxDb" id="243275-TDE_2133"/>
<keyword evidence="8" id="KW-1185">Reference proteome</keyword>
<accession>Q73KT4</accession>
<protein>
    <submittedName>
        <fullName evidence="7">Cobalt transport protein, putative</fullName>
    </submittedName>
</protein>
<dbReference type="GO" id="GO:0005886">
    <property type="term" value="C:plasma membrane"/>
    <property type="evidence" value="ECO:0007669"/>
    <property type="project" value="UniProtKB-ARBA"/>
</dbReference>